<proteinExistence type="predicted"/>
<sequence length="1219" mass="132982">MAAWRSKGKGKWSSGKGYKGKKGKGKSKGYNYDPQGYMVDRDAMAYFRQQPGNGLRVEDPVTPTRPVNPSSSLKMTPPDKEAGHDPLSGEAFAEVPPQKNLTFATYVNNTNVEHPCYHHSVKGKKRRGLLIDPGAAAGLVGSETLRDLIESCYPEDGKNMVTWSESTATITGISGCPDKALGRVHLRLPLKVLKAVYEADVIDNEGSLCPALCGNPALCAMKASLHSSWFDNQDGLLVTWDTQSQNTPVMYAFRVLLTDSGHYLPPLDKDTSLKSQDLQICHFIKQLSEVSHRQWPDHAYTFWQSAVRTAIPEQKRSCLERTYHSVPFEVESKDPRATAQQTLCSTTPEAEIKNHDILTSRSTTVEEKIKDQGIDTSCSASPEAEIHDHRDLLPNYLTPEEQKKFTKDYKAMPEEFYTHTNRRMVTPSSFSNWFSEAKKKTKWHVWEWCSGSSRLSLTCCLAGLIVGFQVDFRYGWDIGNPEHQKMLDMALTTFEPEILMHHLAASSGVFLHLAEIDIFFYKIVRPGSVPVLPPSAPVKSAEGRGEGTAGSSLPLAVRRHVLSAARAYLTERRRNAASSAQPRETRPVELQQALQETLEASRRTSKAMRFIKHLKENSIEQKLLAMQQRVNCEDDTPGGSDQMLEEACHLAAQLHELSNNESVNSEISQIADSISICTQLLSNLHATGLSHTTCLDEIAADLSSVQEGGVSKALLEELQSDIAAMRQAIQSIQIDDGNVCPIEQRRAEPSVDDLAASKRGDFSTTTSIDAEKNGREGDATMFSEEAPVDERSHGDGAYRLVAAVLGARSGFSGRERPPQARQGRAAHGAHTDVHRPAGAANRATTAAVEWQELLSERATEWMAQVKGGEVTGGSPGGSRDRRERDDGNEEEEDERDGGDARDEGDEDDRSAQHCSEDGADGTADHLDHGHHGCFDSAHGRSSQLSDDALHGTFSSDGRDGDGRDGRVLPRLLHSAVDKFSSPHASATAAAHAVATAKAVGGEDSPPALDSPFFPRAEEPSGRTPDSASEHHLTHAAPAAERVEAVKSLDLPRAASSGVPRTLAATDASSVASSESYDPELLQTLDLPVFLKDCGLSRCRRGVYLGHWGHDGSGGAPGESEGNASSCDEWNLESLDMEEWQLMAACLHYPGAVELRQRLLEPIGLWPSHASRGAVPAALARRNSSSGRSGEESGASESLGGALRRKRRLTLPYILWRQDD</sequence>
<organism evidence="2 3">
    <name type="scientific">Durusdinium trenchii</name>
    <dbReference type="NCBI Taxonomy" id="1381693"/>
    <lineage>
        <taxon>Eukaryota</taxon>
        <taxon>Sar</taxon>
        <taxon>Alveolata</taxon>
        <taxon>Dinophyceae</taxon>
        <taxon>Suessiales</taxon>
        <taxon>Symbiodiniaceae</taxon>
        <taxon>Durusdinium</taxon>
    </lineage>
</organism>
<feature type="region of interest" description="Disordered" evidence="1">
    <location>
        <begin position="747"/>
        <end position="794"/>
    </location>
</feature>
<feature type="region of interest" description="Disordered" evidence="1">
    <location>
        <begin position="862"/>
        <end position="925"/>
    </location>
</feature>
<feature type="region of interest" description="Disordered" evidence="1">
    <location>
        <begin position="997"/>
        <end position="1033"/>
    </location>
</feature>
<gene>
    <name evidence="2" type="ORF">SCF082_LOCUS35372</name>
</gene>
<feature type="compositionally biased region" description="Polar residues" evidence="1">
    <location>
        <begin position="65"/>
        <end position="74"/>
    </location>
</feature>
<feature type="compositionally biased region" description="Basic residues" evidence="1">
    <location>
        <begin position="1"/>
        <end position="10"/>
    </location>
</feature>
<evidence type="ECO:0000256" key="1">
    <source>
        <dbReference type="SAM" id="MobiDB-lite"/>
    </source>
</evidence>
<keyword evidence="3" id="KW-1185">Reference proteome</keyword>
<feature type="compositionally biased region" description="Acidic residues" evidence="1">
    <location>
        <begin position="886"/>
        <end position="908"/>
    </location>
</feature>
<feature type="region of interest" description="Disordered" evidence="1">
    <location>
        <begin position="938"/>
        <end position="966"/>
    </location>
</feature>
<feature type="region of interest" description="Disordered" evidence="1">
    <location>
        <begin position="1"/>
        <end position="34"/>
    </location>
</feature>
<reference evidence="2 3" key="1">
    <citation type="submission" date="2024-02" db="EMBL/GenBank/DDBJ databases">
        <authorList>
            <person name="Chen Y."/>
            <person name="Shah S."/>
            <person name="Dougan E. K."/>
            <person name="Thang M."/>
            <person name="Chan C."/>
        </authorList>
    </citation>
    <scope>NUCLEOTIDE SEQUENCE [LARGE SCALE GENOMIC DNA]</scope>
</reference>
<feature type="compositionally biased region" description="Basic and acidic residues" evidence="1">
    <location>
        <begin position="909"/>
        <end position="925"/>
    </location>
</feature>
<evidence type="ECO:0000313" key="3">
    <source>
        <dbReference type="Proteomes" id="UP001642464"/>
    </source>
</evidence>
<name>A0ABP0P8X7_9DINO</name>
<feature type="region of interest" description="Disordered" evidence="1">
    <location>
        <begin position="48"/>
        <end position="85"/>
    </location>
</feature>
<feature type="compositionally biased region" description="Basic and acidic residues" evidence="1">
    <location>
        <begin position="747"/>
        <end position="761"/>
    </location>
</feature>
<feature type="region of interest" description="Disordered" evidence="1">
    <location>
        <begin position="809"/>
        <end position="844"/>
    </location>
</feature>
<protein>
    <submittedName>
        <fullName evidence="2">1-alkyl-2-acetylglycerophosphocholine esterase</fullName>
    </submittedName>
</protein>
<feature type="compositionally biased region" description="Basic and acidic residues" evidence="1">
    <location>
        <begin position="769"/>
        <end position="778"/>
    </location>
</feature>
<evidence type="ECO:0000313" key="2">
    <source>
        <dbReference type="EMBL" id="CAK9071494.1"/>
    </source>
</evidence>
<dbReference type="Proteomes" id="UP001642464">
    <property type="component" value="Unassembled WGS sequence"/>
</dbReference>
<comment type="caution">
    <text evidence="2">The sequence shown here is derived from an EMBL/GenBank/DDBJ whole genome shotgun (WGS) entry which is preliminary data.</text>
</comment>
<accession>A0ABP0P8X7</accession>
<dbReference type="EMBL" id="CAXAMM010033536">
    <property type="protein sequence ID" value="CAK9071494.1"/>
    <property type="molecule type" value="Genomic_DNA"/>
</dbReference>
<feature type="compositionally biased region" description="Basic and acidic residues" evidence="1">
    <location>
        <begin position="956"/>
        <end position="966"/>
    </location>
</feature>
<feature type="compositionally biased region" description="Basic residues" evidence="1">
    <location>
        <begin position="18"/>
        <end position="27"/>
    </location>
</feature>
<feature type="region of interest" description="Disordered" evidence="1">
    <location>
        <begin position="1176"/>
        <end position="1201"/>
    </location>
</feature>